<sequence>MTNFVHLNYSKKHPGVTRVESALALFAGTARNLAARVKAGLDGWSCSLAEARGDQRIWED</sequence>
<comment type="caution">
    <text evidence="1">The sequence shown here is derived from an EMBL/GenBank/DDBJ whole genome shotgun (WGS) entry which is preliminary data.</text>
</comment>
<dbReference type="RefSeq" id="WP_068836062.1">
    <property type="nucleotide sequence ID" value="NZ_JBHSMX010000055.1"/>
</dbReference>
<evidence type="ECO:0000313" key="2">
    <source>
        <dbReference type="Proteomes" id="UP001596084"/>
    </source>
</evidence>
<dbReference type="Proteomes" id="UP001596084">
    <property type="component" value="Unassembled WGS sequence"/>
</dbReference>
<gene>
    <name evidence="1" type="ORF">ACFPP7_17415</name>
</gene>
<reference evidence="2" key="1">
    <citation type="journal article" date="2019" name="Int. J. Syst. Evol. Microbiol.">
        <title>The Global Catalogue of Microorganisms (GCM) 10K type strain sequencing project: providing services to taxonomists for standard genome sequencing and annotation.</title>
        <authorList>
            <consortium name="The Broad Institute Genomics Platform"/>
            <consortium name="The Broad Institute Genome Sequencing Center for Infectious Disease"/>
            <person name="Wu L."/>
            <person name="Ma J."/>
        </authorList>
    </citation>
    <scope>NUCLEOTIDE SEQUENCE [LARGE SCALE GENOMIC DNA]</scope>
    <source>
        <strain evidence="2">CGMCC 4.7277</strain>
    </source>
</reference>
<organism evidence="1 2">
    <name type="scientific">Polaromonas jejuensis</name>
    <dbReference type="NCBI Taxonomy" id="457502"/>
    <lineage>
        <taxon>Bacteria</taxon>
        <taxon>Pseudomonadati</taxon>
        <taxon>Pseudomonadota</taxon>
        <taxon>Betaproteobacteria</taxon>
        <taxon>Burkholderiales</taxon>
        <taxon>Comamonadaceae</taxon>
        <taxon>Polaromonas</taxon>
    </lineage>
</organism>
<protein>
    <submittedName>
        <fullName evidence="1">Uncharacterized protein</fullName>
    </submittedName>
</protein>
<name>A0ABW0QCV4_9BURK</name>
<keyword evidence="2" id="KW-1185">Reference proteome</keyword>
<dbReference type="EMBL" id="JBHSMX010000055">
    <property type="protein sequence ID" value="MFC5522673.1"/>
    <property type="molecule type" value="Genomic_DNA"/>
</dbReference>
<evidence type="ECO:0000313" key="1">
    <source>
        <dbReference type="EMBL" id="MFC5522673.1"/>
    </source>
</evidence>
<accession>A0ABW0QCV4</accession>
<proteinExistence type="predicted"/>